<feature type="compositionally biased region" description="Basic residues" evidence="1">
    <location>
        <begin position="12"/>
        <end position="24"/>
    </location>
</feature>
<reference evidence="2" key="1">
    <citation type="submission" date="2017-12" db="EMBL/GenBank/DDBJ databases">
        <title>Gene loss provides genomic basis for host adaptation in cereal stripe rust fungi.</title>
        <authorList>
            <person name="Xia C."/>
        </authorList>
    </citation>
    <scope>NUCLEOTIDE SEQUENCE [LARGE SCALE GENOMIC DNA]</scope>
    <source>
        <strain evidence="2">93-210</strain>
    </source>
</reference>
<dbReference type="VEuPathDB" id="FungiDB:PSTT_13964"/>
<feature type="region of interest" description="Disordered" evidence="1">
    <location>
        <begin position="1"/>
        <end position="39"/>
    </location>
</feature>
<organism evidence="2 3">
    <name type="scientific">Puccinia striiformis</name>
    <dbReference type="NCBI Taxonomy" id="27350"/>
    <lineage>
        <taxon>Eukaryota</taxon>
        <taxon>Fungi</taxon>
        <taxon>Dikarya</taxon>
        <taxon>Basidiomycota</taxon>
        <taxon>Pucciniomycotina</taxon>
        <taxon>Pucciniomycetes</taxon>
        <taxon>Pucciniales</taxon>
        <taxon>Pucciniaceae</taxon>
        <taxon>Puccinia</taxon>
    </lineage>
</organism>
<dbReference type="Proteomes" id="UP000239156">
    <property type="component" value="Unassembled WGS sequence"/>
</dbReference>
<sequence length="39" mass="4604">MKSGRKPALLWKHPKPRLSQHKMNRTSQLSKLCHPPTKR</sequence>
<name>A0A2S4UPB7_9BASI</name>
<comment type="caution">
    <text evidence="2">The sequence shown here is derived from an EMBL/GenBank/DDBJ whole genome shotgun (WGS) entry which is preliminary data.</text>
</comment>
<proteinExistence type="predicted"/>
<keyword evidence="3" id="KW-1185">Reference proteome</keyword>
<evidence type="ECO:0000256" key="1">
    <source>
        <dbReference type="SAM" id="MobiDB-lite"/>
    </source>
</evidence>
<accession>A0A2S4UPB7</accession>
<dbReference type="EMBL" id="PKSL01000207">
    <property type="protein sequence ID" value="POV99148.1"/>
    <property type="molecule type" value="Genomic_DNA"/>
</dbReference>
<gene>
    <name evidence="2" type="ORF">PSTT_13964</name>
</gene>
<dbReference type="AlphaFoldDB" id="A0A2S4UPB7"/>
<evidence type="ECO:0000313" key="3">
    <source>
        <dbReference type="Proteomes" id="UP000239156"/>
    </source>
</evidence>
<evidence type="ECO:0000313" key="2">
    <source>
        <dbReference type="EMBL" id="POV99148.1"/>
    </source>
</evidence>
<protein>
    <submittedName>
        <fullName evidence="2">Uncharacterized protein</fullName>
    </submittedName>
</protein>